<accession>A0ABV8FHM3</accession>
<dbReference type="Proteomes" id="UP001595847">
    <property type="component" value="Unassembled WGS sequence"/>
</dbReference>
<keyword evidence="1" id="KW-0472">Membrane</keyword>
<organism evidence="2 3">
    <name type="scientific">Nocardiopsis sediminis</name>
    <dbReference type="NCBI Taxonomy" id="1778267"/>
    <lineage>
        <taxon>Bacteria</taxon>
        <taxon>Bacillati</taxon>
        <taxon>Actinomycetota</taxon>
        <taxon>Actinomycetes</taxon>
        <taxon>Streptosporangiales</taxon>
        <taxon>Nocardiopsidaceae</taxon>
        <taxon>Nocardiopsis</taxon>
    </lineage>
</organism>
<evidence type="ECO:0000256" key="1">
    <source>
        <dbReference type="SAM" id="Phobius"/>
    </source>
</evidence>
<feature type="transmembrane region" description="Helical" evidence="1">
    <location>
        <begin position="26"/>
        <end position="44"/>
    </location>
</feature>
<sequence>MQSLFEKIRAAVNNRKAFTKSDNGNFVEYGAVILLVAAIAAVVLTQTGIPTRINGFIDQAITSVQTAGQPEPEPTETP</sequence>
<name>A0ABV8FHM3_9ACTN</name>
<dbReference type="EMBL" id="JBHSBH010000004">
    <property type="protein sequence ID" value="MFC3995327.1"/>
    <property type="molecule type" value="Genomic_DNA"/>
</dbReference>
<evidence type="ECO:0000313" key="2">
    <source>
        <dbReference type="EMBL" id="MFC3995327.1"/>
    </source>
</evidence>
<reference evidence="3" key="1">
    <citation type="journal article" date="2019" name="Int. J. Syst. Evol. Microbiol.">
        <title>The Global Catalogue of Microorganisms (GCM) 10K type strain sequencing project: providing services to taxonomists for standard genome sequencing and annotation.</title>
        <authorList>
            <consortium name="The Broad Institute Genomics Platform"/>
            <consortium name="The Broad Institute Genome Sequencing Center for Infectious Disease"/>
            <person name="Wu L."/>
            <person name="Ma J."/>
        </authorList>
    </citation>
    <scope>NUCLEOTIDE SEQUENCE [LARGE SCALE GENOMIC DNA]</scope>
    <source>
        <strain evidence="3">TBRC 1826</strain>
    </source>
</reference>
<dbReference type="RefSeq" id="WP_378530344.1">
    <property type="nucleotide sequence ID" value="NZ_JBHSBH010000004.1"/>
</dbReference>
<protein>
    <recommendedName>
        <fullName evidence="4">Flp family type IVb pilin</fullName>
    </recommendedName>
</protein>
<evidence type="ECO:0000313" key="3">
    <source>
        <dbReference type="Proteomes" id="UP001595847"/>
    </source>
</evidence>
<keyword evidence="3" id="KW-1185">Reference proteome</keyword>
<proteinExistence type="predicted"/>
<keyword evidence="1" id="KW-1133">Transmembrane helix</keyword>
<gene>
    <name evidence="2" type="ORF">ACFOVU_05350</name>
</gene>
<evidence type="ECO:0008006" key="4">
    <source>
        <dbReference type="Google" id="ProtNLM"/>
    </source>
</evidence>
<comment type="caution">
    <text evidence="2">The sequence shown here is derived from an EMBL/GenBank/DDBJ whole genome shotgun (WGS) entry which is preliminary data.</text>
</comment>
<keyword evidence="1" id="KW-0812">Transmembrane</keyword>